<evidence type="ECO:0000256" key="1">
    <source>
        <dbReference type="SAM" id="MobiDB-lite"/>
    </source>
</evidence>
<dbReference type="Gene3D" id="3.40.50.300">
    <property type="entry name" value="P-loop containing nucleotide triphosphate hydrolases"/>
    <property type="match status" value="1"/>
</dbReference>
<dbReference type="InterPro" id="IPR027417">
    <property type="entry name" value="P-loop_NTPase"/>
</dbReference>
<gene>
    <name evidence="2" type="ORF">BO78DRAFT_395594</name>
</gene>
<feature type="compositionally biased region" description="Low complexity" evidence="1">
    <location>
        <begin position="95"/>
        <end position="104"/>
    </location>
</feature>
<evidence type="ECO:0000313" key="3">
    <source>
        <dbReference type="Proteomes" id="UP000248423"/>
    </source>
</evidence>
<protein>
    <recommendedName>
        <fullName evidence="4">P-loop containing nucleoside triphosphate hydrolase protein</fullName>
    </recommendedName>
</protein>
<dbReference type="EMBL" id="KZ826334">
    <property type="protein sequence ID" value="PYI08446.1"/>
    <property type="molecule type" value="Genomic_DNA"/>
</dbReference>
<reference evidence="2 3" key="1">
    <citation type="submission" date="2018-02" db="EMBL/GenBank/DDBJ databases">
        <title>The genomes of Aspergillus section Nigri reveals drivers in fungal speciation.</title>
        <authorList>
            <consortium name="DOE Joint Genome Institute"/>
            <person name="Vesth T.C."/>
            <person name="Nybo J."/>
            <person name="Theobald S."/>
            <person name="Brandl J."/>
            <person name="Frisvad J.C."/>
            <person name="Nielsen K.F."/>
            <person name="Lyhne E.K."/>
            <person name="Kogle M.E."/>
            <person name="Kuo A."/>
            <person name="Riley R."/>
            <person name="Clum A."/>
            <person name="Nolan M."/>
            <person name="Lipzen A."/>
            <person name="Salamov A."/>
            <person name="Henrissat B."/>
            <person name="Wiebenga A."/>
            <person name="De vries R.P."/>
            <person name="Grigoriev I.V."/>
            <person name="Mortensen U.H."/>
            <person name="Andersen M.R."/>
            <person name="Baker S.E."/>
        </authorList>
    </citation>
    <scope>NUCLEOTIDE SEQUENCE [LARGE SCALE GENOMIC DNA]</scope>
    <source>
        <strain evidence="2 3">CBS 121057</strain>
    </source>
</reference>
<dbReference type="STRING" id="1448318.A0A319EDW7"/>
<evidence type="ECO:0008006" key="4">
    <source>
        <dbReference type="Google" id="ProtNLM"/>
    </source>
</evidence>
<sequence>MPPPTNSNHILIISGTHVTGKDTIATSLAHTYNSPFLEGEYCYNAAWSIARARQKHGYDVASVFGQTWLRKMNRIGLPLPLSTPPTPSHTPPSSPSSSSTASSSYTGRGGGISAVVSCAAMRKPHRDAIRSVMATQSVGVIFVVLQIEPETLLGRTVGAENRELEMRILQEKTEDIRLPGVEEAGPGRETIVVDALMDVDSVCWFVRGRVAEVLGGDDSL</sequence>
<feature type="region of interest" description="Disordered" evidence="1">
    <location>
        <begin position="79"/>
        <end position="106"/>
    </location>
</feature>
<proteinExistence type="predicted"/>
<accession>A0A319EDW7</accession>
<dbReference type="SUPFAM" id="SSF52540">
    <property type="entry name" value="P-loop containing nucleoside triphosphate hydrolases"/>
    <property type="match status" value="1"/>
</dbReference>
<dbReference type="Proteomes" id="UP000248423">
    <property type="component" value="Unassembled WGS sequence"/>
</dbReference>
<evidence type="ECO:0000313" key="2">
    <source>
        <dbReference type="EMBL" id="PYI08446.1"/>
    </source>
</evidence>
<feature type="compositionally biased region" description="Pro residues" evidence="1">
    <location>
        <begin position="81"/>
        <end position="94"/>
    </location>
</feature>
<keyword evidence="3" id="KW-1185">Reference proteome</keyword>
<organism evidence="2 3">
    <name type="scientific">Aspergillus sclerotiicarbonarius (strain CBS 121057 / IBT 28362)</name>
    <dbReference type="NCBI Taxonomy" id="1448318"/>
    <lineage>
        <taxon>Eukaryota</taxon>
        <taxon>Fungi</taxon>
        <taxon>Dikarya</taxon>
        <taxon>Ascomycota</taxon>
        <taxon>Pezizomycotina</taxon>
        <taxon>Eurotiomycetes</taxon>
        <taxon>Eurotiomycetidae</taxon>
        <taxon>Eurotiales</taxon>
        <taxon>Aspergillaceae</taxon>
        <taxon>Aspergillus</taxon>
        <taxon>Aspergillus subgen. Circumdati</taxon>
    </lineage>
</organism>
<name>A0A319EDW7_ASPSB</name>
<dbReference type="VEuPathDB" id="FungiDB:BO78DRAFT_395594"/>
<dbReference type="AlphaFoldDB" id="A0A319EDW7"/>
<dbReference type="OrthoDB" id="3533051at2759"/>